<dbReference type="PANTHER" id="PTHR30055:SF226">
    <property type="entry name" value="HTH-TYPE TRANSCRIPTIONAL REGULATOR PKSA"/>
    <property type="match status" value="1"/>
</dbReference>
<gene>
    <name evidence="4" type="ORF">OJ962_32375</name>
</gene>
<keyword evidence="5" id="KW-1185">Reference proteome</keyword>
<evidence type="ECO:0000256" key="1">
    <source>
        <dbReference type="ARBA" id="ARBA00023125"/>
    </source>
</evidence>
<organism evidence="4 5">
    <name type="scientific">Solirubrobacter deserti</name>
    <dbReference type="NCBI Taxonomy" id="2282478"/>
    <lineage>
        <taxon>Bacteria</taxon>
        <taxon>Bacillati</taxon>
        <taxon>Actinomycetota</taxon>
        <taxon>Thermoleophilia</taxon>
        <taxon>Solirubrobacterales</taxon>
        <taxon>Solirubrobacteraceae</taxon>
        <taxon>Solirubrobacter</taxon>
    </lineage>
</organism>
<reference evidence="4" key="1">
    <citation type="submission" date="2022-10" db="EMBL/GenBank/DDBJ databases">
        <title>The WGS of Solirubrobacter sp. CPCC 204708.</title>
        <authorList>
            <person name="Jiang Z."/>
        </authorList>
    </citation>
    <scope>NUCLEOTIDE SEQUENCE</scope>
    <source>
        <strain evidence="4">CPCC 204708</strain>
    </source>
</reference>
<evidence type="ECO:0000313" key="5">
    <source>
        <dbReference type="Proteomes" id="UP001147700"/>
    </source>
</evidence>
<dbReference type="InterPro" id="IPR001647">
    <property type="entry name" value="HTH_TetR"/>
</dbReference>
<dbReference type="Pfam" id="PF00440">
    <property type="entry name" value="TetR_N"/>
    <property type="match status" value="1"/>
</dbReference>
<comment type="caution">
    <text evidence="4">The sequence shown here is derived from an EMBL/GenBank/DDBJ whole genome shotgun (WGS) entry which is preliminary data.</text>
</comment>
<dbReference type="Gene3D" id="1.10.357.10">
    <property type="entry name" value="Tetracycline Repressor, domain 2"/>
    <property type="match status" value="1"/>
</dbReference>
<keyword evidence="1 2" id="KW-0238">DNA-binding</keyword>
<dbReference type="PRINTS" id="PR00455">
    <property type="entry name" value="HTHTETR"/>
</dbReference>
<evidence type="ECO:0000313" key="4">
    <source>
        <dbReference type="EMBL" id="MDA0142226.1"/>
    </source>
</evidence>
<accession>A0ABT4RUG8</accession>
<dbReference type="EMBL" id="JAPCID010000079">
    <property type="protein sequence ID" value="MDA0142226.1"/>
    <property type="molecule type" value="Genomic_DNA"/>
</dbReference>
<feature type="domain" description="HTH tetR-type" evidence="3">
    <location>
        <begin position="4"/>
        <end position="64"/>
    </location>
</feature>
<protein>
    <submittedName>
        <fullName evidence="4">TetR/AcrR family transcriptional regulator</fullName>
    </submittedName>
</protein>
<evidence type="ECO:0000259" key="3">
    <source>
        <dbReference type="PROSITE" id="PS50977"/>
    </source>
</evidence>
<dbReference type="PANTHER" id="PTHR30055">
    <property type="entry name" value="HTH-TYPE TRANSCRIPTIONAL REGULATOR RUTR"/>
    <property type="match status" value="1"/>
</dbReference>
<evidence type="ECO:0000256" key="2">
    <source>
        <dbReference type="PROSITE-ProRule" id="PRU00335"/>
    </source>
</evidence>
<proteinExistence type="predicted"/>
<sequence>MSAEQRREQLLEATKAMVLEEGFHAVSIEAVARAAGITRPIVYGHFDDLAGLLEALVDREALRALGQLPETYDDLLGALTAYLHAVQSDPGTWRLVLMPQEGAPRLLHQRIAAGRAAVVARLAAAAPDGLPDPELTAHMLRAYADEAARLTLEGFDVERILTLTRFTLDKLTR</sequence>
<dbReference type="SUPFAM" id="SSF46689">
    <property type="entry name" value="Homeodomain-like"/>
    <property type="match status" value="1"/>
</dbReference>
<dbReference type="InterPro" id="IPR009057">
    <property type="entry name" value="Homeodomain-like_sf"/>
</dbReference>
<dbReference type="PROSITE" id="PS50977">
    <property type="entry name" value="HTH_TETR_2"/>
    <property type="match status" value="1"/>
</dbReference>
<name>A0ABT4RUG8_9ACTN</name>
<feature type="DNA-binding region" description="H-T-H motif" evidence="2">
    <location>
        <begin position="27"/>
        <end position="46"/>
    </location>
</feature>
<dbReference type="RefSeq" id="WP_270006878.1">
    <property type="nucleotide sequence ID" value="NZ_JAPCID010000079.1"/>
</dbReference>
<dbReference type="Proteomes" id="UP001147700">
    <property type="component" value="Unassembled WGS sequence"/>
</dbReference>
<dbReference type="InterPro" id="IPR050109">
    <property type="entry name" value="HTH-type_TetR-like_transc_reg"/>
</dbReference>